<proteinExistence type="predicted"/>
<keyword evidence="4" id="KW-1185">Reference proteome</keyword>
<reference evidence="3 4" key="1">
    <citation type="submission" date="2020-06" db="EMBL/GenBank/DDBJ databases">
        <title>Methanolobus halotolerans sp. nov., isolated from a saline lake Tus in Siberia.</title>
        <authorList>
            <person name="Shen Y."/>
            <person name="Chen S.-C."/>
            <person name="Lai M.-C."/>
            <person name="Huang H.-H."/>
            <person name="Chiu H.-H."/>
            <person name="Tang S.-L."/>
            <person name="Rogozin D.Y."/>
            <person name="Degermendzhy A.G."/>
        </authorList>
    </citation>
    <scope>NUCLEOTIDE SEQUENCE [LARGE SCALE GENOMIC DNA]</scope>
    <source>
        <strain evidence="3 4">DSM 21339</strain>
    </source>
</reference>
<dbReference type="Pfam" id="PF25213">
    <property type="entry name" value="HVO_A0261_N"/>
    <property type="match status" value="1"/>
</dbReference>
<dbReference type="Gene3D" id="1.10.10.10">
    <property type="entry name" value="Winged helix-like DNA-binding domain superfamily/Winged helix DNA-binding domain"/>
    <property type="match status" value="1"/>
</dbReference>
<dbReference type="Pfam" id="PF08350">
    <property type="entry name" value="FilR1_middle"/>
    <property type="match status" value="1"/>
</dbReference>
<dbReference type="PIRSF" id="PIRSF006692">
    <property type="entry name" value="TF_HTH_AF0396_prd"/>
    <property type="match status" value="1"/>
</dbReference>
<dbReference type="KEGG" id="mzi:HWN40_00940"/>
<dbReference type="OrthoDB" id="11410at2157"/>
<feature type="domain" description="HVO-A0261-like N-terminal" evidence="2">
    <location>
        <begin position="6"/>
        <end position="85"/>
    </location>
</feature>
<dbReference type="CDD" id="cd00090">
    <property type="entry name" value="HTH_ARSR"/>
    <property type="match status" value="1"/>
</dbReference>
<dbReference type="InterPro" id="IPR036390">
    <property type="entry name" value="WH_DNA-bd_sf"/>
</dbReference>
<evidence type="ECO:0000313" key="3">
    <source>
        <dbReference type="EMBL" id="QLC48938.1"/>
    </source>
</evidence>
<feature type="domain" description="Methanogenesis regulatory protein FilR1 middle" evidence="1">
    <location>
        <begin position="126"/>
        <end position="253"/>
    </location>
</feature>
<evidence type="ECO:0000313" key="4">
    <source>
        <dbReference type="Proteomes" id="UP000509594"/>
    </source>
</evidence>
<dbReference type="InterPro" id="IPR013561">
    <property type="entry name" value="FilR1_middle_dom"/>
</dbReference>
<accession>A0A7D5E6K0</accession>
<dbReference type="AlphaFoldDB" id="A0A7D5E6K0"/>
<organism evidence="3 4">
    <name type="scientific">Methanolobus zinderi</name>
    <dbReference type="NCBI Taxonomy" id="536044"/>
    <lineage>
        <taxon>Archaea</taxon>
        <taxon>Methanobacteriati</taxon>
        <taxon>Methanobacteriota</taxon>
        <taxon>Stenosarchaea group</taxon>
        <taxon>Methanomicrobia</taxon>
        <taxon>Methanosarcinales</taxon>
        <taxon>Methanosarcinaceae</taxon>
        <taxon>Methanolobus</taxon>
    </lineage>
</organism>
<evidence type="ECO:0000259" key="2">
    <source>
        <dbReference type="Pfam" id="PF25213"/>
    </source>
</evidence>
<dbReference type="InterPro" id="IPR016490">
    <property type="entry name" value="Tscrpt_reg_HTH_AF0396-typ3"/>
</dbReference>
<dbReference type="InterPro" id="IPR057527">
    <property type="entry name" value="HVO_A0261-like_N"/>
</dbReference>
<dbReference type="GeneID" id="55820197"/>
<dbReference type="Proteomes" id="UP000509594">
    <property type="component" value="Chromosome"/>
</dbReference>
<protein>
    <submittedName>
        <fullName evidence="3">Winged helix-turn-helix domain-containing protein</fullName>
    </submittedName>
</protein>
<gene>
    <name evidence="3" type="ORF">HWN40_00940</name>
</gene>
<name>A0A7D5E6K0_9EURY</name>
<dbReference type="InterPro" id="IPR011991">
    <property type="entry name" value="ArsR-like_HTH"/>
</dbReference>
<dbReference type="SUPFAM" id="SSF46785">
    <property type="entry name" value="Winged helix' DNA-binding domain"/>
    <property type="match status" value="1"/>
</dbReference>
<dbReference type="EMBL" id="CP058215">
    <property type="protein sequence ID" value="QLC48938.1"/>
    <property type="molecule type" value="Genomic_DNA"/>
</dbReference>
<dbReference type="RefSeq" id="WP_176964001.1">
    <property type="nucleotide sequence ID" value="NZ_CP058215.1"/>
</dbReference>
<evidence type="ECO:0000259" key="1">
    <source>
        <dbReference type="Pfam" id="PF08350"/>
    </source>
</evidence>
<sequence>MNKSLIDIIFNSEKRKNVLLLLVEGQKSREEIKTSLNVTSTALIPQIKKLKEHGLVIQNNDYYILTDMGRVMVENMLPLLQAVEVFEDNSSYWLNRDLSGIPGHLLKRLGELGNYLVIEPDLNYLFEFPEEFTENIDKSGYIMAFNAYFHPEYPALYSKLAEKGIEFSLVLSSSVHKRMQNDYKEDMQKFLDCESTDFSVSNEVSGLATLVTTDRFLFLCFFDKQGQYDHRIIMSFDSRALEWSRELFSYYKDKSENICDLNCNIK</sequence>
<dbReference type="InterPro" id="IPR036388">
    <property type="entry name" value="WH-like_DNA-bd_sf"/>
</dbReference>